<dbReference type="PANTHER" id="PTHR48081:SF8">
    <property type="entry name" value="ALPHA_BETA HYDROLASE FOLD-3 DOMAIN-CONTAINING PROTEIN-RELATED"/>
    <property type="match status" value="1"/>
</dbReference>
<dbReference type="RefSeq" id="XP_040673235.1">
    <property type="nucleotide sequence ID" value="XM_040813641.1"/>
</dbReference>
<keyword evidence="4" id="KW-1185">Reference proteome</keyword>
<dbReference type="Proteomes" id="UP000184073">
    <property type="component" value="Unassembled WGS sequence"/>
</dbReference>
<dbReference type="InterPro" id="IPR029058">
    <property type="entry name" value="AB_hydrolase_fold"/>
</dbReference>
<dbReference type="InterPro" id="IPR050300">
    <property type="entry name" value="GDXG_lipolytic_enzyme"/>
</dbReference>
<dbReference type="EMBL" id="KV878137">
    <property type="protein sequence ID" value="OJJ07473.1"/>
    <property type="molecule type" value="Genomic_DNA"/>
</dbReference>
<evidence type="ECO:0000313" key="4">
    <source>
        <dbReference type="Proteomes" id="UP000184073"/>
    </source>
</evidence>
<feature type="domain" description="Alpha/beta hydrolase fold-3" evidence="2">
    <location>
        <begin position="74"/>
        <end position="304"/>
    </location>
</feature>
<evidence type="ECO:0000313" key="3">
    <source>
        <dbReference type="EMBL" id="OJJ07473.1"/>
    </source>
</evidence>
<dbReference type="Gene3D" id="3.40.50.1820">
    <property type="entry name" value="alpha/beta hydrolase"/>
    <property type="match status" value="1"/>
</dbReference>
<dbReference type="VEuPathDB" id="FungiDB:ASPVEDRAFT_46772"/>
<dbReference type="GO" id="GO:0016787">
    <property type="term" value="F:hydrolase activity"/>
    <property type="evidence" value="ECO:0007669"/>
    <property type="project" value="UniProtKB-KW"/>
</dbReference>
<keyword evidence="1" id="KW-0378">Hydrolase</keyword>
<accession>A0A1L9Q137</accession>
<dbReference type="STRING" id="1036611.A0A1L9Q137"/>
<protein>
    <recommendedName>
        <fullName evidence="2">Alpha/beta hydrolase fold-3 domain-containing protein</fullName>
    </recommendedName>
</protein>
<dbReference type="PANTHER" id="PTHR48081">
    <property type="entry name" value="AB HYDROLASE SUPERFAMILY PROTEIN C4A8.06C"/>
    <property type="match status" value="1"/>
</dbReference>
<reference evidence="4" key="1">
    <citation type="journal article" date="2017" name="Genome Biol.">
        <title>Comparative genomics reveals high biological diversity and specific adaptations in the industrially and medically important fungal genus Aspergillus.</title>
        <authorList>
            <person name="de Vries R.P."/>
            <person name="Riley R."/>
            <person name="Wiebenga A."/>
            <person name="Aguilar-Osorio G."/>
            <person name="Amillis S."/>
            <person name="Uchima C.A."/>
            <person name="Anderluh G."/>
            <person name="Asadollahi M."/>
            <person name="Askin M."/>
            <person name="Barry K."/>
            <person name="Battaglia E."/>
            <person name="Bayram O."/>
            <person name="Benocci T."/>
            <person name="Braus-Stromeyer S.A."/>
            <person name="Caldana C."/>
            <person name="Canovas D."/>
            <person name="Cerqueira G.C."/>
            <person name="Chen F."/>
            <person name="Chen W."/>
            <person name="Choi C."/>
            <person name="Clum A."/>
            <person name="Dos Santos R.A."/>
            <person name="Damasio A.R."/>
            <person name="Diallinas G."/>
            <person name="Emri T."/>
            <person name="Fekete E."/>
            <person name="Flipphi M."/>
            <person name="Freyberg S."/>
            <person name="Gallo A."/>
            <person name="Gournas C."/>
            <person name="Habgood R."/>
            <person name="Hainaut M."/>
            <person name="Harispe M.L."/>
            <person name="Henrissat B."/>
            <person name="Hilden K.S."/>
            <person name="Hope R."/>
            <person name="Hossain A."/>
            <person name="Karabika E."/>
            <person name="Karaffa L."/>
            <person name="Karanyi Z."/>
            <person name="Krasevec N."/>
            <person name="Kuo A."/>
            <person name="Kusch H."/>
            <person name="LaButti K."/>
            <person name="Lagendijk E.L."/>
            <person name="Lapidus A."/>
            <person name="Levasseur A."/>
            <person name="Lindquist E."/>
            <person name="Lipzen A."/>
            <person name="Logrieco A.F."/>
            <person name="MacCabe A."/>
            <person name="Maekelae M.R."/>
            <person name="Malavazi I."/>
            <person name="Melin P."/>
            <person name="Meyer V."/>
            <person name="Mielnichuk N."/>
            <person name="Miskei M."/>
            <person name="Molnar A.P."/>
            <person name="Mule G."/>
            <person name="Ngan C.Y."/>
            <person name="Orejas M."/>
            <person name="Orosz E."/>
            <person name="Ouedraogo J.P."/>
            <person name="Overkamp K.M."/>
            <person name="Park H.-S."/>
            <person name="Perrone G."/>
            <person name="Piumi F."/>
            <person name="Punt P.J."/>
            <person name="Ram A.F."/>
            <person name="Ramon A."/>
            <person name="Rauscher S."/>
            <person name="Record E."/>
            <person name="Riano-Pachon D.M."/>
            <person name="Robert V."/>
            <person name="Roehrig J."/>
            <person name="Ruller R."/>
            <person name="Salamov A."/>
            <person name="Salih N.S."/>
            <person name="Samson R.A."/>
            <person name="Sandor E."/>
            <person name="Sanguinetti M."/>
            <person name="Schuetze T."/>
            <person name="Sepcic K."/>
            <person name="Shelest E."/>
            <person name="Sherlock G."/>
            <person name="Sophianopoulou V."/>
            <person name="Squina F.M."/>
            <person name="Sun H."/>
            <person name="Susca A."/>
            <person name="Todd R.B."/>
            <person name="Tsang A."/>
            <person name="Unkles S.E."/>
            <person name="van de Wiele N."/>
            <person name="van Rossen-Uffink D."/>
            <person name="Oliveira J.V."/>
            <person name="Vesth T.C."/>
            <person name="Visser J."/>
            <person name="Yu J.-H."/>
            <person name="Zhou M."/>
            <person name="Andersen M.R."/>
            <person name="Archer D.B."/>
            <person name="Baker S.E."/>
            <person name="Benoit I."/>
            <person name="Brakhage A.A."/>
            <person name="Braus G.H."/>
            <person name="Fischer R."/>
            <person name="Frisvad J.C."/>
            <person name="Goldman G.H."/>
            <person name="Houbraken J."/>
            <person name="Oakley B."/>
            <person name="Pocsi I."/>
            <person name="Scazzocchio C."/>
            <person name="Seiboth B."/>
            <person name="vanKuyk P.A."/>
            <person name="Wortman J."/>
            <person name="Dyer P.S."/>
            <person name="Grigoriev I.V."/>
        </authorList>
    </citation>
    <scope>NUCLEOTIDE SEQUENCE [LARGE SCALE GENOMIC DNA]</scope>
    <source>
        <strain evidence="4">CBS 583.65</strain>
    </source>
</reference>
<sequence length="336" mass="37971">MSPINPEWDEFLKKNPRLRHDDDQRNDLFYASPAGHALATQVSVTNTTIPARDEHQIPIRIYTAKENRDCRGVVIFFHSGGFTSGSLETEDASCRYMALNTPVTVISVEYRLSPANQYPIPMNDGIDAFQYIERNIEQFITQSTDPVKVLVSGTSSGGHLAAIVSQNAPSWFQLPENERPAKQVHLSGVLLRAPVTVNAMDDGALIPPKYRDIHQSWMMQYHGADLNRMSMTYNHDSLGVPSNEKTCPEAYPLWGNLAGLPKTYIQICELDILRDDAVCYARGLQEAGVEVRQDFYEGLHHIFWIYGQELGVSRWAQEDCVRGLKWLLDILDDDED</sequence>
<organism evidence="3 4">
    <name type="scientific">Aspergillus versicolor CBS 583.65</name>
    <dbReference type="NCBI Taxonomy" id="1036611"/>
    <lineage>
        <taxon>Eukaryota</taxon>
        <taxon>Fungi</taxon>
        <taxon>Dikarya</taxon>
        <taxon>Ascomycota</taxon>
        <taxon>Pezizomycotina</taxon>
        <taxon>Eurotiomycetes</taxon>
        <taxon>Eurotiomycetidae</taxon>
        <taxon>Eurotiales</taxon>
        <taxon>Aspergillaceae</taxon>
        <taxon>Aspergillus</taxon>
        <taxon>Aspergillus subgen. Nidulantes</taxon>
    </lineage>
</organism>
<evidence type="ECO:0000256" key="1">
    <source>
        <dbReference type="ARBA" id="ARBA00022801"/>
    </source>
</evidence>
<dbReference type="GeneID" id="63729152"/>
<dbReference type="InterPro" id="IPR013094">
    <property type="entry name" value="AB_hydrolase_3"/>
</dbReference>
<proteinExistence type="predicted"/>
<gene>
    <name evidence="3" type="ORF">ASPVEDRAFT_46772</name>
</gene>
<evidence type="ECO:0000259" key="2">
    <source>
        <dbReference type="Pfam" id="PF07859"/>
    </source>
</evidence>
<dbReference type="AlphaFoldDB" id="A0A1L9Q137"/>
<name>A0A1L9Q137_ASPVE</name>
<dbReference type="OrthoDB" id="408631at2759"/>
<dbReference type="Pfam" id="PF07859">
    <property type="entry name" value="Abhydrolase_3"/>
    <property type="match status" value="1"/>
</dbReference>
<dbReference type="SUPFAM" id="SSF53474">
    <property type="entry name" value="alpha/beta-Hydrolases"/>
    <property type="match status" value="1"/>
</dbReference>